<dbReference type="EMBL" id="CM017875">
    <property type="protein sequence ID" value="KAG1337906.1"/>
    <property type="molecule type" value="Genomic_DNA"/>
</dbReference>
<evidence type="ECO:0000256" key="1">
    <source>
        <dbReference type="SAM" id="MobiDB-lite"/>
    </source>
</evidence>
<sequence>MSTRRPSRHRRQPSQYAIDLPNDLETADVPTVQSGEKKMEWRSPERKPSEVHHALPPMPASSSQVPTKADSTKPPN</sequence>
<feature type="compositionally biased region" description="Basic residues" evidence="1">
    <location>
        <begin position="1"/>
        <end position="12"/>
    </location>
</feature>
<gene>
    <name evidence="2" type="ORF">COCNU_04G002120</name>
</gene>
<dbReference type="AlphaFoldDB" id="A0A8K0I4V5"/>
<protein>
    <submittedName>
        <fullName evidence="2">Uncharacterized protein</fullName>
    </submittedName>
</protein>
<evidence type="ECO:0000313" key="3">
    <source>
        <dbReference type="Proteomes" id="UP000797356"/>
    </source>
</evidence>
<feature type="region of interest" description="Disordered" evidence="1">
    <location>
        <begin position="1"/>
        <end position="76"/>
    </location>
</feature>
<organism evidence="2 3">
    <name type="scientific">Cocos nucifera</name>
    <name type="common">Coconut palm</name>
    <dbReference type="NCBI Taxonomy" id="13894"/>
    <lineage>
        <taxon>Eukaryota</taxon>
        <taxon>Viridiplantae</taxon>
        <taxon>Streptophyta</taxon>
        <taxon>Embryophyta</taxon>
        <taxon>Tracheophyta</taxon>
        <taxon>Spermatophyta</taxon>
        <taxon>Magnoliopsida</taxon>
        <taxon>Liliopsida</taxon>
        <taxon>Arecaceae</taxon>
        <taxon>Arecoideae</taxon>
        <taxon>Cocoseae</taxon>
        <taxon>Attaleinae</taxon>
        <taxon>Cocos</taxon>
    </lineage>
</organism>
<name>A0A8K0I4V5_COCNU</name>
<evidence type="ECO:0000313" key="2">
    <source>
        <dbReference type="EMBL" id="KAG1337906.1"/>
    </source>
</evidence>
<accession>A0A8K0I4V5</accession>
<reference evidence="2" key="2">
    <citation type="submission" date="2019-07" db="EMBL/GenBank/DDBJ databases">
        <authorList>
            <person name="Yang Y."/>
            <person name="Bocs S."/>
            <person name="Baudouin L."/>
        </authorList>
    </citation>
    <scope>NUCLEOTIDE SEQUENCE</scope>
    <source>
        <tissue evidence="2">Spear leaf of Hainan Tall coconut</tissue>
    </source>
</reference>
<comment type="caution">
    <text evidence="2">The sequence shown here is derived from an EMBL/GenBank/DDBJ whole genome shotgun (WGS) entry which is preliminary data.</text>
</comment>
<dbReference type="Proteomes" id="UP000797356">
    <property type="component" value="Chromosome 4"/>
</dbReference>
<proteinExistence type="predicted"/>
<feature type="compositionally biased region" description="Basic and acidic residues" evidence="1">
    <location>
        <begin position="35"/>
        <end position="53"/>
    </location>
</feature>
<keyword evidence="3" id="KW-1185">Reference proteome</keyword>
<reference evidence="2" key="1">
    <citation type="journal article" date="2017" name="Gigascience">
        <title>The genome draft of coconut (Cocos nucifera).</title>
        <authorList>
            <person name="Xiao Y."/>
            <person name="Xu P."/>
            <person name="Fan H."/>
            <person name="Baudouin L."/>
            <person name="Xia W."/>
            <person name="Bocs S."/>
            <person name="Xu J."/>
            <person name="Li Q."/>
            <person name="Guo A."/>
            <person name="Zhou L."/>
            <person name="Li J."/>
            <person name="Wu Y."/>
            <person name="Ma Z."/>
            <person name="Armero A."/>
            <person name="Issali A.E."/>
            <person name="Liu N."/>
            <person name="Peng M."/>
            <person name="Yang Y."/>
        </authorList>
    </citation>
    <scope>NUCLEOTIDE SEQUENCE</scope>
    <source>
        <tissue evidence="2">Spear leaf of Hainan Tall coconut</tissue>
    </source>
</reference>